<dbReference type="EMBL" id="CP001322">
    <property type="protein sequence ID" value="ACL03184.1"/>
    <property type="molecule type" value="Genomic_DNA"/>
</dbReference>
<dbReference type="AlphaFoldDB" id="B8FA88"/>
<dbReference type="KEGG" id="dal:Dalk_1484"/>
<evidence type="ECO:0000313" key="2">
    <source>
        <dbReference type="Proteomes" id="UP000000739"/>
    </source>
</evidence>
<accession>B8FA88</accession>
<evidence type="ECO:0000313" key="1">
    <source>
        <dbReference type="EMBL" id="ACL03184.1"/>
    </source>
</evidence>
<organism evidence="1 2">
    <name type="scientific">Desulfatibacillum aliphaticivorans</name>
    <dbReference type="NCBI Taxonomy" id="218208"/>
    <lineage>
        <taxon>Bacteria</taxon>
        <taxon>Pseudomonadati</taxon>
        <taxon>Thermodesulfobacteriota</taxon>
        <taxon>Desulfobacteria</taxon>
        <taxon>Desulfobacterales</taxon>
        <taxon>Desulfatibacillaceae</taxon>
        <taxon>Desulfatibacillum</taxon>
    </lineage>
</organism>
<dbReference type="Proteomes" id="UP000000739">
    <property type="component" value="Chromosome"/>
</dbReference>
<dbReference type="RefSeq" id="WP_012610619.1">
    <property type="nucleotide sequence ID" value="NC_011768.1"/>
</dbReference>
<reference evidence="1 2" key="1">
    <citation type="journal article" date="2012" name="Environ. Microbiol.">
        <title>The genome sequence of Desulfatibacillum alkenivorans AK-01: a blueprint for anaerobic alkane oxidation.</title>
        <authorList>
            <person name="Callaghan A.V."/>
            <person name="Morris B.E."/>
            <person name="Pereira I.A."/>
            <person name="McInerney M.J."/>
            <person name="Austin R.N."/>
            <person name="Groves J.T."/>
            <person name="Kukor J.J."/>
            <person name="Suflita J.M."/>
            <person name="Young L.Y."/>
            <person name="Zylstra G.J."/>
            <person name="Wawrik B."/>
        </authorList>
    </citation>
    <scope>NUCLEOTIDE SEQUENCE [LARGE SCALE GENOMIC DNA]</scope>
    <source>
        <strain evidence="1 2">AK-01</strain>
    </source>
</reference>
<protein>
    <submittedName>
        <fullName evidence="1">Uncharacterized protein</fullName>
    </submittedName>
</protein>
<keyword evidence="2" id="KW-1185">Reference proteome</keyword>
<sequence length="103" mass="11459">MMPDKKNLYTFLLDFKGGTYISQVWARSPQESLFGWIKGEKYSVVQELAGIKSTDFKNYFGSENCVPVDQLESVWCVSFLAEDDLGIINIVGTTATIVPGDVP</sequence>
<proteinExistence type="predicted"/>
<dbReference type="HOGENOM" id="CLU_176064_0_0_7"/>
<gene>
    <name evidence="1" type="ordered locus">Dalk_1484</name>
</gene>
<name>B8FA88_DESAL</name>